<gene>
    <name evidence="2" type="ORF">GCM10012285_61990</name>
</gene>
<organism evidence="2 3">
    <name type="scientific">Streptomyces kronopolitis</name>
    <dbReference type="NCBI Taxonomy" id="1612435"/>
    <lineage>
        <taxon>Bacteria</taxon>
        <taxon>Bacillati</taxon>
        <taxon>Actinomycetota</taxon>
        <taxon>Actinomycetes</taxon>
        <taxon>Kitasatosporales</taxon>
        <taxon>Streptomycetaceae</taxon>
        <taxon>Streptomyces</taxon>
    </lineage>
</organism>
<comment type="caution">
    <text evidence="2">The sequence shown here is derived from an EMBL/GenBank/DDBJ whole genome shotgun (WGS) entry which is preliminary data.</text>
</comment>
<sequence>MDTRHGDFGGRRERAVTAPAREGLPSAPAGAGKIAKAARRAEAGARERESATPTAEPVRDQLITVCDGANFRTRPSQRCEGDAARLWGTTCQGEVRAVGAATDDRPPTTGGRRDGAMITHAVRRPGP</sequence>
<feature type="compositionally biased region" description="Basic and acidic residues" evidence="1">
    <location>
        <begin position="1"/>
        <end position="15"/>
    </location>
</feature>
<evidence type="ECO:0000256" key="1">
    <source>
        <dbReference type="SAM" id="MobiDB-lite"/>
    </source>
</evidence>
<reference evidence="3" key="1">
    <citation type="journal article" date="2019" name="Int. J. Syst. Evol. Microbiol.">
        <title>The Global Catalogue of Microorganisms (GCM) 10K type strain sequencing project: providing services to taxonomists for standard genome sequencing and annotation.</title>
        <authorList>
            <consortium name="The Broad Institute Genomics Platform"/>
            <consortium name="The Broad Institute Genome Sequencing Center for Infectious Disease"/>
            <person name="Wu L."/>
            <person name="Ma J."/>
        </authorList>
    </citation>
    <scope>NUCLEOTIDE SEQUENCE [LARGE SCALE GENOMIC DNA]</scope>
    <source>
        <strain evidence="3">CGMCC 4.7323</strain>
    </source>
</reference>
<keyword evidence="3" id="KW-1185">Reference proteome</keyword>
<evidence type="ECO:0000313" key="3">
    <source>
        <dbReference type="Proteomes" id="UP000600080"/>
    </source>
</evidence>
<proteinExistence type="predicted"/>
<dbReference type="Proteomes" id="UP000600080">
    <property type="component" value="Unassembled WGS sequence"/>
</dbReference>
<name>A0ABQ2K2N1_9ACTN</name>
<protein>
    <submittedName>
        <fullName evidence="2">Uncharacterized protein</fullName>
    </submittedName>
</protein>
<feature type="compositionally biased region" description="Low complexity" evidence="1">
    <location>
        <begin position="25"/>
        <end position="35"/>
    </location>
</feature>
<accession>A0ABQ2K2N1</accession>
<evidence type="ECO:0000313" key="2">
    <source>
        <dbReference type="EMBL" id="GGN62155.1"/>
    </source>
</evidence>
<feature type="compositionally biased region" description="Basic and acidic residues" evidence="1">
    <location>
        <begin position="39"/>
        <end position="50"/>
    </location>
</feature>
<feature type="compositionally biased region" description="Basic and acidic residues" evidence="1">
    <location>
        <begin position="102"/>
        <end position="115"/>
    </location>
</feature>
<feature type="region of interest" description="Disordered" evidence="1">
    <location>
        <begin position="100"/>
        <end position="127"/>
    </location>
</feature>
<feature type="region of interest" description="Disordered" evidence="1">
    <location>
        <begin position="1"/>
        <end position="59"/>
    </location>
</feature>
<dbReference type="EMBL" id="BMND01000045">
    <property type="protein sequence ID" value="GGN62155.1"/>
    <property type="molecule type" value="Genomic_DNA"/>
</dbReference>